<dbReference type="SUPFAM" id="SSF52833">
    <property type="entry name" value="Thioredoxin-like"/>
    <property type="match status" value="1"/>
</dbReference>
<dbReference type="InterPro" id="IPR036249">
    <property type="entry name" value="Thioredoxin-like_sf"/>
</dbReference>
<feature type="region of interest" description="Disordered" evidence="6">
    <location>
        <begin position="379"/>
        <end position="407"/>
    </location>
</feature>
<keyword evidence="9" id="KW-1185">Reference proteome</keyword>
<dbReference type="Gene3D" id="3.40.30.10">
    <property type="entry name" value="Glutaredoxin"/>
    <property type="match status" value="1"/>
</dbReference>
<dbReference type="InterPro" id="IPR001012">
    <property type="entry name" value="UBX_dom"/>
</dbReference>
<dbReference type="RefSeq" id="XP_070885009.1">
    <property type="nucleotide sequence ID" value="XM_071029458.1"/>
</dbReference>
<dbReference type="PANTHER" id="PTHR46424:SF1">
    <property type="entry name" value="UBX DOMAIN-CONTAINING PROTEIN 4"/>
    <property type="match status" value="1"/>
</dbReference>
<accession>A0ABR4LNA7</accession>
<dbReference type="Proteomes" id="UP001610432">
    <property type="component" value="Unassembled WGS sequence"/>
</dbReference>
<comment type="function">
    <text evidence="5">Involved in endoplasmic reticulum-associated protein degradation (ERAD). Acts as a platform to recruit both UBQLN1 and VCP to the ER during ERAD.</text>
</comment>
<proteinExistence type="predicted"/>
<dbReference type="PANTHER" id="PTHR46424">
    <property type="entry name" value="UBX DOMAIN-CONTAINING PROTEIN 4"/>
    <property type="match status" value="1"/>
</dbReference>
<evidence type="ECO:0000256" key="6">
    <source>
        <dbReference type="SAM" id="MobiDB-lite"/>
    </source>
</evidence>
<feature type="compositionally biased region" description="Basic and acidic residues" evidence="6">
    <location>
        <begin position="212"/>
        <end position="226"/>
    </location>
</feature>
<dbReference type="PROSITE" id="PS50033">
    <property type="entry name" value="UBX"/>
    <property type="match status" value="1"/>
</dbReference>
<gene>
    <name evidence="8" type="ORF">BJX67DRAFT_357086</name>
</gene>
<dbReference type="EMBL" id="JBFXLQ010000028">
    <property type="protein sequence ID" value="KAL2866030.1"/>
    <property type="molecule type" value="Genomic_DNA"/>
</dbReference>
<dbReference type="Pfam" id="PF00789">
    <property type="entry name" value="UBX"/>
    <property type="match status" value="1"/>
</dbReference>
<keyword evidence="2" id="KW-0834">Unfolded protein response</keyword>
<feature type="compositionally biased region" description="Polar residues" evidence="6">
    <location>
        <begin position="386"/>
        <end position="397"/>
    </location>
</feature>
<protein>
    <recommendedName>
        <fullName evidence="4">UBX domain-containing protein 2</fullName>
    </recommendedName>
</protein>
<feature type="compositionally biased region" description="Low complexity" evidence="6">
    <location>
        <begin position="120"/>
        <end position="134"/>
    </location>
</feature>
<dbReference type="CDD" id="cd01767">
    <property type="entry name" value="UBX"/>
    <property type="match status" value="1"/>
</dbReference>
<comment type="subcellular location">
    <subcellularLocation>
        <location evidence="1">Endoplasmic reticulum membrane</location>
        <topology evidence="1">Peripheral membrane protein</topology>
    </subcellularLocation>
</comment>
<reference evidence="8 9" key="1">
    <citation type="submission" date="2024-07" db="EMBL/GenBank/DDBJ databases">
        <title>Section-level genome sequencing and comparative genomics of Aspergillus sections Usti and Cavernicolus.</title>
        <authorList>
            <consortium name="Lawrence Berkeley National Laboratory"/>
            <person name="Nybo J.L."/>
            <person name="Vesth T.C."/>
            <person name="Theobald S."/>
            <person name="Frisvad J.C."/>
            <person name="Larsen T.O."/>
            <person name="Kjaerboelling I."/>
            <person name="Rothschild-Mancinelli K."/>
            <person name="Lyhne E.K."/>
            <person name="Kogle M.E."/>
            <person name="Barry K."/>
            <person name="Clum A."/>
            <person name="Na H."/>
            <person name="Ledsgaard L."/>
            <person name="Lin J."/>
            <person name="Lipzen A."/>
            <person name="Kuo A."/>
            <person name="Riley R."/>
            <person name="Mondo S."/>
            <person name="Labutti K."/>
            <person name="Haridas S."/>
            <person name="Pangalinan J."/>
            <person name="Salamov A.A."/>
            <person name="Simmons B.A."/>
            <person name="Magnuson J.K."/>
            <person name="Chen J."/>
            <person name="Drula E."/>
            <person name="Henrissat B."/>
            <person name="Wiebenga A."/>
            <person name="Lubbers R.J."/>
            <person name="Gomes A.C."/>
            <person name="Macurrencykelacurrency M.R."/>
            <person name="Stajich J."/>
            <person name="Grigoriev I.V."/>
            <person name="Mortensen U.H."/>
            <person name="De Vries R.P."/>
            <person name="Baker S.E."/>
            <person name="Andersen M.R."/>
        </authorList>
    </citation>
    <scope>NUCLEOTIDE SEQUENCE [LARGE SCALE GENOMIC DNA]</scope>
    <source>
        <strain evidence="8 9">CBS 449.75</strain>
    </source>
</reference>
<evidence type="ECO:0000313" key="8">
    <source>
        <dbReference type="EMBL" id="KAL2866030.1"/>
    </source>
</evidence>
<evidence type="ECO:0000256" key="3">
    <source>
        <dbReference type="ARBA" id="ARBA00038812"/>
    </source>
</evidence>
<feature type="compositionally biased region" description="Low complexity" evidence="6">
    <location>
        <begin position="181"/>
        <end position="191"/>
    </location>
</feature>
<dbReference type="Gene3D" id="3.10.20.90">
    <property type="entry name" value="Phosphatidylinositol 3-kinase Catalytic Subunit, Chain A, domain 1"/>
    <property type="match status" value="1"/>
</dbReference>
<dbReference type="SUPFAM" id="SSF54236">
    <property type="entry name" value="Ubiquitin-like"/>
    <property type="match status" value="1"/>
</dbReference>
<evidence type="ECO:0000256" key="5">
    <source>
        <dbReference type="ARBA" id="ARBA00046062"/>
    </source>
</evidence>
<comment type="subunit">
    <text evidence="3">Directly interacts with VCP. Interacts with UBQLN1. Forms a complex with VCP and UBQLN1.</text>
</comment>
<sequence length="438" mass="48530">MFFSGSLQEGIALAVQESKAVICFVQDDGDTSATWQEEYFEGDEEFTSLLEARSVLLRITKDSPEAGFLAPVCPVSQYPTVVVIRNGMLREYIVPNISRDEFRSRLTAVMDDSKPQTQVAAPLTAQQTSLQQQTGDPPQRRPEPEISTPTTATVTARASSSREQPSQNAGGNPPSEKKTSVIKSSSKGSRSGPAQAPRKQQEEPKPSQSTVKKREPQEEETNKETRFSQAHYVAEPAHGSRANRPVASGPPTQYRLQVRLFDGRSVRETFLPSHTVRKDLRPWIDSQMEEKRPYNLKHILTPLPNHTLTIAEEDQPLREIIAGSTATFVMVPIRSYIEAYSDSGSLPVRALSSVYGLVSSVIGTTTGYVASLLGYSQTEAAHPQRESSQPTEPQPLNESPRRRPFGSNIRTLRDQQNEQDRSQLYNGNQVSHCYCAGI</sequence>
<dbReference type="Pfam" id="PF23187">
    <property type="entry name" value="UBX7_N"/>
    <property type="match status" value="1"/>
</dbReference>
<evidence type="ECO:0000256" key="1">
    <source>
        <dbReference type="ARBA" id="ARBA00004406"/>
    </source>
</evidence>
<evidence type="ECO:0000256" key="2">
    <source>
        <dbReference type="ARBA" id="ARBA00023230"/>
    </source>
</evidence>
<dbReference type="GeneID" id="98144530"/>
<feature type="domain" description="UBX" evidence="7">
    <location>
        <begin position="255"/>
        <end position="330"/>
    </location>
</feature>
<comment type="caution">
    <text evidence="8">The sequence shown here is derived from an EMBL/GenBank/DDBJ whole genome shotgun (WGS) entry which is preliminary data.</text>
</comment>
<feature type="compositionally biased region" description="Low complexity" evidence="6">
    <location>
        <begin position="147"/>
        <end position="161"/>
    </location>
</feature>
<organism evidence="8 9">
    <name type="scientific">Aspergillus lucknowensis</name>
    <dbReference type="NCBI Taxonomy" id="176173"/>
    <lineage>
        <taxon>Eukaryota</taxon>
        <taxon>Fungi</taxon>
        <taxon>Dikarya</taxon>
        <taxon>Ascomycota</taxon>
        <taxon>Pezizomycotina</taxon>
        <taxon>Eurotiomycetes</taxon>
        <taxon>Eurotiomycetidae</taxon>
        <taxon>Eurotiales</taxon>
        <taxon>Aspergillaceae</taxon>
        <taxon>Aspergillus</taxon>
        <taxon>Aspergillus subgen. Nidulantes</taxon>
    </lineage>
</organism>
<dbReference type="InterPro" id="IPR029071">
    <property type="entry name" value="Ubiquitin-like_domsf"/>
</dbReference>
<evidence type="ECO:0000256" key="4">
    <source>
        <dbReference type="ARBA" id="ARBA00041575"/>
    </source>
</evidence>
<evidence type="ECO:0000259" key="7">
    <source>
        <dbReference type="PROSITE" id="PS50033"/>
    </source>
</evidence>
<feature type="region of interest" description="Disordered" evidence="6">
    <location>
        <begin position="113"/>
        <end position="228"/>
    </location>
</feature>
<name>A0ABR4LNA7_9EURO</name>
<evidence type="ECO:0000313" key="9">
    <source>
        <dbReference type="Proteomes" id="UP001610432"/>
    </source>
</evidence>